<protein>
    <submittedName>
        <fullName evidence="6">IS4 family transposase</fullName>
    </submittedName>
</protein>
<proteinExistence type="inferred from homology"/>
<accession>A0ABU5QMH2</accession>
<comment type="caution">
    <text evidence="6">The sequence shown here is derived from an EMBL/GenBank/DDBJ whole genome shotgun (WGS) entry which is preliminary data.</text>
</comment>
<sequence length="288" mass="33412">LTTTFNRILLRDSSTWQLPTSLSNFYPSKDASKTGASIKIDYCVNYLEGKVEQLVLESGRVPDAKINTQYQPSYQANDLIVNDLGYWNYQSFKEYTQLGAYFVSRLKTNACLFDPDTNEPISIANHFPKDDSMVSFECYLAHPKTHKNSIAVRVCIERVPEPVRLQRLDKLQKAAKSQQWNLSELRVELCAYNLFITNASQEQLPSELIRLFYGIRWQIELIFKIWKSIFEIDQVKPMSIFRFECMLYGRLILILINNQLQALFKAKIAIDDNFELSEIKASSTFKKN</sequence>
<evidence type="ECO:0000256" key="1">
    <source>
        <dbReference type="ARBA" id="ARBA00010075"/>
    </source>
</evidence>
<evidence type="ECO:0000313" key="6">
    <source>
        <dbReference type="EMBL" id="MEA5257646.1"/>
    </source>
</evidence>
<evidence type="ECO:0000256" key="3">
    <source>
        <dbReference type="ARBA" id="ARBA00023125"/>
    </source>
</evidence>
<dbReference type="SUPFAM" id="SSF53098">
    <property type="entry name" value="Ribonuclease H-like"/>
    <property type="match status" value="1"/>
</dbReference>
<dbReference type="NCBIfam" id="NF033592">
    <property type="entry name" value="transpos_IS4_1"/>
    <property type="match status" value="1"/>
</dbReference>
<dbReference type="Pfam" id="PF01609">
    <property type="entry name" value="DDE_Tnp_1"/>
    <property type="match status" value="1"/>
</dbReference>
<evidence type="ECO:0000313" key="7">
    <source>
        <dbReference type="Proteomes" id="UP001304671"/>
    </source>
</evidence>
<comment type="similarity">
    <text evidence="1">Belongs to the transposase 11 family.</text>
</comment>
<keyword evidence="4" id="KW-0233">DNA recombination</keyword>
<dbReference type="Proteomes" id="UP001304671">
    <property type="component" value="Unassembled WGS sequence"/>
</dbReference>
<dbReference type="InterPro" id="IPR047952">
    <property type="entry name" value="Transpos_IS4"/>
</dbReference>
<dbReference type="InterPro" id="IPR002559">
    <property type="entry name" value="Transposase_11"/>
</dbReference>
<dbReference type="Gene3D" id="3.90.350.10">
    <property type="entry name" value="Transposase Inhibitor Protein From Tn5, Chain A, domain 1"/>
    <property type="match status" value="1"/>
</dbReference>
<feature type="non-terminal residue" evidence="6">
    <location>
        <position position="1"/>
    </location>
</feature>
<dbReference type="InterPro" id="IPR012337">
    <property type="entry name" value="RNaseH-like_sf"/>
</dbReference>
<evidence type="ECO:0000259" key="5">
    <source>
        <dbReference type="Pfam" id="PF01609"/>
    </source>
</evidence>
<name>A0ABU5QMH2_9BACT</name>
<feature type="domain" description="Transposase IS4-like" evidence="5">
    <location>
        <begin position="6"/>
        <end position="255"/>
    </location>
</feature>
<dbReference type="EMBL" id="JAYFUL010000008">
    <property type="protein sequence ID" value="MEA5257646.1"/>
    <property type="molecule type" value="Genomic_DNA"/>
</dbReference>
<gene>
    <name evidence="6" type="ORF">VB264_07615</name>
</gene>
<evidence type="ECO:0000256" key="4">
    <source>
        <dbReference type="ARBA" id="ARBA00023172"/>
    </source>
</evidence>
<keyword evidence="2" id="KW-0815">Transposition</keyword>
<reference evidence="6 7" key="1">
    <citation type="submission" date="2023-12" db="EMBL/GenBank/DDBJ databases">
        <title>Novel species of the genus Arcicella isolated from rivers.</title>
        <authorList>
            <person name="Lu H."/>
        </authorList>
    </citation>
    <scope>NUCLEOTIDE SEQUENCE [LARGE SCALE GENOMIC DNA]</scope>
    <source>
        <strain evidence="6 7">LMG 21963</strain>
    </source>
</reference>
<dbReference type="PANTHER" id="PTHR33258">
    <property type="entry name" value="TRANSPOSASE INSL FOR INSERTION SEQUENCE ELEMENT IS186A-RELATED"/>
    <property type="match status" value="1"/>
</dbReference>
<dbReference type="PANTHER" id="PTHR33258:SF1">
    <property type="entry name" value="TRANSPOSASE INSL FOR INSERTION SEQUENCE ELEMENT IS186A-RELATED"/>
    <property type="match status" value="1"/>
</dbReference>
<evidence type="ECO:0000256" key="2">
    <source>
        <dbReference type="ARBA" id="ARBA00022578"/>
    </source>
</evidence>
<dbReference type="RefSeq" id="WP_323248156.1">
    <property type="nucleotide sequence ID" value="NZ_JAYFUL010000008.1"/>
</dbReference>
<keyword evidence="3" id="KW-0238">DNA-binding</keyword>
<keyword evidence="7" id="KW-1185">Reference proteome</keyword>
<organism evidence="6 7">
    <name type="scientific">Arcicella aquatica</name>
    <dbReference type="NCBI Taxonomy" id="217141"/>
    <lineage>
        <taxon>Bacteria</taxon>
        <taxon>Pseudomonadati</taxon>
        <taxon>Bacteroidota</taxon>
        <taxon>Cytophagia</taxon>
        <taxon>Cytophagales</taxon>
        <taxon>Flectobacillaceae</taxon>
        <taxon>Arcicella</taxon>
    </lineage>
</organism>